<dbReference type="SMART" id="SM00382">
    <property type="entry name" value="AAA"/>
    <property type="match status" value="1"/>
</dbReference>
<dbReference type="PROSITE" id="PS00676">
    <property type="entry name" value="SIGMA54_INTERACT_2"/>
    <property type="match status" value="1"/>
</dbReference>
<keyword evidence="13" id="KW-1185">Reference proteome</keyword>
<dbReference type="GO" id="GO:0000160">
    <property type="term" value="P:phosphorelay signal transduction system"/>
    <property type="evidence" value="ECO:0007669"/>
    <property type="project" value="UniProtKB-KW"/>
</dbReference>
<dbReference type="InterPro" id="IPR025944">
    <property type="entry name" value="Sigma_54_int_dom_CS"/>
</dbReference>
<evidence type="ECO:0000256" key="3">
    <source>
        <dbReference type="ARBA" id="ARBA00023012"/>
    </source>
</evidence>
<feature type="region of interest" description="Disordered" evidence="9">
    <location>
        <begin position="372"/>
        <end position="393"/>
    </location>
</feature>
<feature type="domain" description="Sigma-54 factor interaction" evidence="10">
    <location>
        <begin position="119"/>
        <end position="348"/>
    </location>
</feature>
<dbReference type="FunFam" id="3.40.50.300:FF:000006">
    <property type="entry name" value="DNA-binding transcriptional regulator NtrC"/>
    <property type="match status" value="1"/>
</dbReference>
<dbReference type="InterPro" id="IPR025662">
    <property type="entry name" value="Sigma_54_int_dom_ATP-bd_1"/>
</dbReference>
<evidence type="ECO:0000259" key="11">
    <source>
        <dbReference type="PROSITE" id="PS50110"/>
    </source>
</evidence>
<evidence type="ECO:0000313" key="13">
    <source>
        <dbReference type="Proteomes" id="UP000183685"/>
    </source>
</evidence>
<sequence>MRLLIVGTLNGQLGAASQIAMDRGAQVTHAPDTDTALSILRSRGADLLMVEISLDIPSLIPKLRAEHFSIPVVACGIGTDPKTAAAAIRGGAKEYIPLPPDAELIAAVLEAVAEDSQSFIYRDAVMKNVAALAEQVAPSEASILITGESGTGKEVMARFVHQKSRRANKPFVAVNCAAIPENLLESELFGHEKGAFTGAVARRIGKFEEADGGTLLLDEISEMDVRLQAKLLRAIQERQIDRVGGSKLVNVNIRIVATSNRNLQQEVKDGKFREDLFFRLNVVNLRVPPLRERPSDIQALAEYFAKKYAEVNQVEERPIGADAMKVLKAHNWPGNVRELENTMHRSVLLASGDEISAAAVLLPDASGNLAVTGSGESRAPEGPAYGDTNDDSGVDPEVSATLVGKTVAEVERDLIIDTLKHCLGNRTHAANILGISIRTLRNKLNQYHADGVSIPQPGDSNHRASV</sequence>
<dbReference type="AlphaFoldDB" id="A0A1G6YVE0"/>
<dbReference type="InterPro" id="IPR002078">
    <property type="entry name" value="Sigma_54_int"/>
</dbReference>
<dbReference type="EMBL" id="FNAK01000003">
    <property type="protein sequence ID" value="SDD94308.1"/>
    <property type="molecule type" value="Genomic_DNA"/>
</dbReference>
<dbReference type="Gene3D" id="3.40.50.2300">
    <property type="match status" value="1"/>
</dbReference>
<comment type="caution">
    <text evidence="8">Lacks conserved residue(s) required for the propagation of feature annotation.</text>
</comment>
<dbReference type="Pfam" id="PF02954">
    <property type="entry name" value="HTH_8"/>
    <property type="match status" value="1"/>
</dbReference>
<evidence type="ECO:0000256" key="9">
    <source>
        <dbReference type="SAM" id="MobiDB-lite"/>
    </source>
</evidence>
<keyword evidence="4" id="KW-0805">Transcription regulation</keyword>
<dbReference type="OrthoDB" id="9804019at2"/>
<name>A0A1G6YVE0_9PROT</name>
<dbReference type="RefSeq" id="WP_068303033.1">
    <property type="nucleotide sequence ID" value="NZ_DAIOMO010000005.1"/>
</dbReference>
<dbReference type="Pfam" id="PF00158">
    <property type="entry name" value="Sigma54_activat"/>
    <property type="match status" value="1"/>
</dbReference>
<dbReference type="Proteomes" id="UP000183685">
    <property type="component" value="Unassembled WGS sequence"/>
</dbReference>
<keyword evidence="1" id="KW-0547">Nucleotide-binding</keyword>
<dbReference type="SUPFAM" id="SSF52540">
    <property type="entry name" value="P-loop containing nucleoside triphosphate hydrolases"/>
    <property type="match status" value="1"/>
</dbReference>
<dbReference type="InterPro" id="IPR058031">
    <property type="entry name" value="AAA_lid_NorR"/>
</dbReference>
<dbReference type="GO" id="GO:0005524">
    <property type="term" value="F:ATP binding"/>
    <property type="evidence" value="ECO:0007669"/>
    <property type="project" value="UniProtKB-KW"/>
</dbReference>
<dbReference type="InterPro" id="IPR011006">
    <property type="entry name" value="CheY-like_superfamily"/>
</dbReference>
<evidence type="ECO:0000256" key="7">
    <source>
        <dbReference type="ARBA" id="ARBA00023163"/>
    </source>
</evidence>
<keyword evidence="6" id="KW-0010">Activator</keyword>
<evidence type="ECO:0000259" key="10">
    <source>
        <dbReference type="PROSITE" id="PS50045"/>
    </source>
</evidence>
<keyword evidence="3" id="KW-0902">Two-component regulatory system</keyword>
<evidence type="ECO:0000256" key="6">
    <source>
        <dbReference type="ARBA" id="ARBA00023159"/>
    </source>
</evidence>
<dbReference type="Gene3D" id="1.10.10.60">
    <property type="entry name" value="Homeodomain-like"/>
    <property type="match status" value="1"/>
</dbReference>
<dbReference type="PROSITE" id="PS50045">
    <property type="entry name" value="SIGMA54_INTERACT_4"/>
    <property type="match status" value="1"/>
</dbReference>
<dbReference type="InterPro" id="IPR003593">
    <property type="entry name" value="AAA+_ATPase"/>
</dbReference>
<dbReference type="InterPro" id="IPR027417">
    <property type="entry name" value="P-loop_NTPase"/>
</dbReference>
<feature type="domain" description="Response regulatory" evidence="11">
    <location>
        <begin position="2"/>
        <end position="113"/>
    </location>
</feature>
<dbReference type="CDD" id="cd00009">
    <property type="entry name" value="AAA"/>
    <property type="match status" value="1"/>
</dbReference>
<dbReference type="PROSITE" id="PS00675">
    <property type="entry name" value="SIGMA54_INTERACT_1"/>
    <property type="match status" value="1"/>
</dbReference>
<dbReference type="GO" id="GO:0006355">
    <property type="term" value="P:regulation of DNA-templated transcription"/>
    <property type="evidence" value="ECO:0007669"/>
    <property type="project" value="InterPro"/>
</dbReference>
<keyword evidence="7" id="KW-0804">Transcription</keyword>
<dbReference type="GO" id="GO:0043565">
    <property type="term" value="F:sequence-specific DNA binding"/>
    <property type="evidence" value="ECO:0007669"/>
    <property type="project" value="InterPro"/>
</dbReference>
<evidence type="ECO:0000256" key="2">
    <source>
        <dbReference type="ARBA" id="ARBA00022840"/>
    </source>
</evidence>
<dbReference type="SUPFAM" id="SSF46689">
    <property type="entry name" value="Homeodomain-like"/>
    <property type="match status" value="1"/>
</dbReference>
<evidence type="ECO:0000256" key="1">
    <source>
        <dbReference type="ARBA" id="ARBA00022741"/>
    </source>
</evidence>
<accession>A0A1G6YVE0</accession>
<dbReference type="InterPro" id="IPR025943">
    <property type="entry name" value="Sigma_54_int_dom_ATP-bd_2"/>
</dbReference>
<dbReference type="Gene3D" id="3.40.50.300">
    <property type="entry name" value="P-loop containing nucleotide triphosphate hydrolases"/>
    <property type="match status" value="1"/>
</dbReference>
<dbReference type="InterPro" id="IPR001789">
    <property type="entry name" value="Sig_transdc_resp-reg_receiver"/>
</dbReference>
<dbReference type="InterPro" id="IPR002197">
    <property type="entry name" value="HTH_Fis"/>
</dbReference>
<dbReference type="PANTHER" id="PTHR32071:SF21">
    <property type="entry name" value="TRANSCRIPTIONAL REGULATORY PROTEIN FLGR"/>
    <property type="match status" value="1"/>
</dbReference>
<evidence type="ECO:0000256" key="5">
    <source>
        <dbReference type="ARBA" id="ARBA00023125"/>
    </source>
</evidence>
<gene>
    <name evidence="12" type="ORF">SAMN04488071_1758</name>
</gene>
<dbReference type="Pfam" id="PF25601">
    <property type="entry name" value="AAA_lid_14"/>
    <property type="match status" value="1"/>
</dbReference>
<evidence type="ECO:0000256" key="8">
    <source>
        <dbReference type="PROSITE-ProRule" id="PRU00169"/>
    </source>
</evidence>
<keyword evidence="2" id="KW-0067">ATP-binding</keyword>
<proteinExistence type="predicted"/>
<dbReference type="PRINTS" id="PR01590">
    <property type="entry name" value="HTHFIS"/>
</dbReference>
<dbReference type="STRING" id="637679.GCA_001550055_01439"/>
<dbReference type="PROSITE" id="PS50110">
    <property type="entry name" value="RESPONSE_REGULATORY"/>
    <property type="match status" value="1"/>
</dbReference>
<keyword evidence="5 12" id="KW-0238">DNA-binding</keyword>
<evidence type="ECO:0000256" key="4">
    <source>
        <dbReference type="ARBA" id="ARBA00023015"/>
    </source>
</evidence>
<dbReference type="PROSITE" id="PS00688">
    <property type="entry name" value="SIGMA54_INTERACT_3"/>
    <property type="match status" value="1"/>
</dbReference>
<organism evidence="12 13">
    <name type="scientific">Kordiimonas lacus</name>
    <dbReference type="NCBI Taxonomy" id="637679"/>
    <lineage>
        <taxon>Bacteria</taxon>
        <taxon>Pseudomonadati</taxon>
        <taxon>Pseudomonadota</taxon>
        <taxon>Alphaproteobacteria</taxon>
        <taxon>Kordiimonadales</taxon>
        <taxon>Kordiimonadaceae</taxon>
        <taxon>Kordiimonas</taxon>
    </lineage>
</organism>
<dbReference type="PANTHER" id="PTHR32071">
    <property type="entry name" value="TRANSCRIPTIONAL REGULATORY PROTEIN"/>
    <property type="match status" value="1"/>
</dbReference>
<dbReference type="Gene3D" id="1.10.8.60">
    <property type="match status" value="1"/>
</dbReference>
<evidence type="ECO:0000313" key="12">
    <source>
        <dbReference type="EMBL" id="SDD94308.1"/>
    </source>
</evidence>
<dbReference type="InterPro" id="IPR009057">
    <property type="entry name" value="Homeodomain-like_sf"/>
</dbReference>
<dbReference type="SUPFAM" id="SSF52172">
    <property type="entry name" value="CheY-like"/>
    <property type="match status" value="1"/>
</dbReference>
<reference evidence="12 13" key="1">
    <citation type="submission" date="2016-10" db="EMBL/GenBank/DDBJ databases">
        <authorList>
            <person name="de Groot N.N."/>
        </authorList>
    </citation>
    <scope>NUCLEOTIDE SEQUENCE [LARGE SCALE GENOMIC DNA]</scope>
    <source>
        <strain evidence="12 13">CGMCC 1.9109</strain>
    </source>
</reference>
<protein>
    <submittedName>
        <fullName evidence="12">DNA-binding transcriptional response regulator, NtrC family, contains REC, AAA-type ATPase, and a Fis-type DNA-binding domains</fullName>
    </submittedName>
</protein>